<evidence type="ECO:0000259" key="4">
    <source>
        <dbReference type="PROSITE" id="PS50014"/>
    </source>
</evidence>
<dbReference type="PRINTS" id="PR00503">
    <property type="entry name" value="BROMODOMAIN"/>
</dbReference>
<dbReference type="PANTHER" id="PTHR22881:SF26">
    <property type="entry name" value="BROMODOMAIN CONTAINING PROTEIN, EXPRESSED"/>
    <property type="match status" value="1"/>
</dbReference>
<dbReference type="Gene3D" id="1.20.920.10">
    <property type="entry name" value="Bromodomain-like"/>
    <property type="match status" value="1"/>
</dbReference>
<dbReference type="CDD" id="cd04369">
    <property type="entry name" value="Bromodomain"/>
    <property type="match status" value="1"/>
</dbReference>
<feature type="region of interest" description="Disordered" evidence="3">
    <location>
        <begin position="72"/>
        <end position="105"/>
    </location>
</feature>
<dbReference type="SUPFAM" id="SSF47370">
    <property type="entry name" value="Bromodomain"/>
    <property type="match status" value="1"/>
</dbReference>
<reference evidence="5 6" key="1">
    <citation type="submission" date="2018-02" db="EMBL/GenBank/DDBJ databases">
        <title>Draft genome of wild Prunus yedoensis var. nudiflora.</title>
        <authorList>
            <person name="Baek S."/>
            <person name="Kim J.-H."/>
            <person name="Choi K."/>
            <person name="Kim G.-B."/>
            <person name="Cho A."/>
            <person name="Jang H."/>
            <person name="Shin C.-H."/>
            <person name="Yu H.-J."/>
            <person name="Mun J.-H."/>
        </authorList>
    </citation>
    <scope>NUCLEOTIDE SEQUENCE [LARGE SCALE GENOMIC DNA]</scope>
    <source>
        <strain evidence="6">cv. Jeju island</strain>
        <tissue evidence="5">Leaf</tissue>
    </source>
</reference>
<dbReference type="AlphaFoldDB" id="A0A314YMX7"/>
<evidence type="ECO:0000313" key="5">
    <source>
        <dbReference type="EMBL" id="PQQ05978.1"/>
    </source>
</evidence>
<dbReference type="PROSITE" id="PS50014">
    <property type="entry name" value="BROMODOMAIN_2"/>
    <property type="match status" value="1"/>
</dbReference>
<evidence type="ECO:0000256" key="3">
    <source>
        <dbReference type="SAM" id="MobiDB-lite"/>
    </source>
</evidence>
<feature type="compositionally biased region" description="Polar residues" evidence="3">
    <location>
        <begin position="277"/>
        <end position="291"/>
    </location>
</feature>
<evidence type="ECO:0000313" key="6">
    <source>
        <dbReference type="Proteomes" id="UP000250321"/>
    </source>
</evidence>
<proteinExistence type="predicted"/>
<dbReference type="OrthoDB" id="21449at2759"/>
<evidence type="ECO:0000256" key="1">
    <source>
        <dbReference type="ARBA" id="ARBA00023117"/>
    </source>
</evidence>
<dbReference type="InterPro" id="IPR001487">
    <property type="entry name" value="Bromodomain"/>
</dbReference>
<dbReference type="EMBL" id="PJQY01001023">
    <property type="protein sequence ID" value="PQQ05978.1"/>
    <property type="molecule type" value="Genomic_DNA"/>
</dbReference>
<dbReference type="InterPro" id="IPR036427">
    <property type="entry name" value="Bromodomain-like_sf"/>
</dbReference>
<sequence length="751" mass="83738">MVNNVYKQSGFSSNFTSGVYKMWEGSEVVGGRRKSARISALNEVKRNNEFSKSGDNVVGENGQNQAHVTARAAASAAKRGRKRKRLKDVGLSSQQDGEDQEQEDNSIMNDEAENLLSDEQVPQKRIFEFILDTLQRRDVFGIFAQPVDPQQVRSYYSIIKEPMDFGTMRAKLHEGMYNNLEEFEHDAILVSKNAKHFNSSATVYHFQAQRLQELADELFRDLKTDPERFLLENSLKRRCPDRKPQSEARGLCRKHATPGSVKRRKTDSNPGLRDGRNSNLVETQRRQTYWRPSNDDESLFSTVYNAPKSLFHIDAGFGYRESLMRFIKDLGPTAQMVAQRKLESLIEAPNCQSQTTPPVQTPNYPASTLSAPGVPGHPAVVNTSQTTQMQHNSLYNFPRDANVSYFHGDASARRYAPARAGICINEGAYKGNMIVPGTSRLGMESNLNDPKGKMILQVAEGKDTYNKALHEQMAIDINKNMSIPGLTTGIGLQGSNMEGRAPQNQNSKVRLESHIRVVRDLSSPGTSNNSIKFRTVDMLAKPNNLGIQLLQQAQLSRTAYHSNQSRLLEIMSRSNTYLRPLSYMPSPAPKLSSLSQAQTSFNDFGSKLNNNYAASSAQAGHLSQLNNYAASSAQAGQLSSLNNYVANSAQEGQLAQWNHPGTARSMQEIGSFPSMKVKLGEDHRSSANGMFMRKEQELVSSAQGIMKPPLYNEIGTHERATTHQWYQEEPTSPSFISLLEDSQQPNLALQL</sequence>
<keyword evidence="1 2" id="KW-0103">Bromodomain</keyword>
<feature type="domain" description="Bromo" evidence="4">
    <location>
        <begin position="135"/>
        <end position="205"/>
    </location>
</feature>
<organism evidence="5 6">
    <name type="scientific">Prunus yedoensis var. nudiflora</name>
    <dbReference type="NCBI Taxonomy" id="2094558"/>
    <lineage>
        <taxon>Eukaryota</taxon>
        <taxon>Viridiplantae</taxon>
        <taxon>Streptophyta</taxon>
        <taxon>Embryophyta</taxon>
        <taxon>Tracheophyta</taxon>
        <taxon>Spermatophyta</taxon>
        <taxon>Magnoliopsida</taxon>
        <taxon>eudicotyledons</taxon>
        <taxon>Gunneridae</taxon>
        <taxon>Pentapetalae</taxon>
        <taxon>rosids</taxon>
        <taxon>fabids</taxon>
        <taxon>Rosales</taxon>
        <taxon>Rosaceae</taxon>
        <taxon>Amygdaloideae</taxon>
        <taxon>Amygdaleae</taxon>
        <taxon>Prunus</taxon>
    </lineage>
</organism>
<feature type="region of interest" description="Disordered" evidence="3">
    <location>
        <begin position="239"/>
        <end position="294"/>
    </location>
</feature>
<dbReference type="Proteomes" id="UP000250321">
    <property type="component" value="Unassembled WGS sequence"/>
</dbReference>
<dbReference type="STRING" id="2094558.A0A314YMX7"/>
<dbReference type="InterPro" id="IPR051831">
    <property type="entry name" value="Bromodomain_contain_prot"/>
</dbReference>
<dbReference type="SMART" id="SM00297">
    <property type="entry name" value="BROMO"/>
    <property type="match status" value="1"/>
</dbReference>
<feature type="compositionally biased region" description="Basic residues" evidence="3">
    <location>
        <begin position="251"/>
        <end position="265"/>
    </location>
</feature>
<dbReference type="Pfam" id="PF00439">
    <property type="entry name" value="Bromodomain"/>
    <property type="match status" value="1"/>
</dbReference>
<keyword evidence="6" id="KW-1185">Reference proteome</keyword>
<protein>
    <recommendedName>
        <fullName evidence="4">Bromo domain-containing protein</fullName>
    </recommendedName>
</protein>
<name>A0A314YMX7_PRUYE</name>
<accession>A0A314YMX7</accession>
<gene>
    <name evidence="5" type="ORF">Pyn_15751</name>
</gene>
<comment type="caution">
    <text evidence="5">The sequence shown here is derived from an EMBL/GenBank/DDBJ whole genome shotgun (WGS) entry which is preliminary data.</text>
</comment>
<evidence type="ECO:0000256" key="2">
    <source>
        <dbReference type="PROSITE-ProRule" id="PRU00035"/>
    </source>
</evidence>
<dbReference type="PANTHER" id="PTHR22881">
    <property type="entry name" value="BROMODOMAIN CONTAINING PROTEIN"/>
    <property type="match status" value="1"/>
</dbReference>